<comment type="caution">
    <text evidence="4">The sequence shown here is derived from an EMBL/GenBank/DDBJ whole genome shotgun (WGS) entry which is preliminary data.</text>
</comment>
<keyword evidence="5" id="KW-1185">Reference proteome</keyword>
<evidence type="ECO:0000259" key="3">
    <source>
        <dbReference type="PROSITE" id="PS51253"/>
    </source>
</evidence>
<dbReference type="InterPro" id="IPR006600">
    <property type="entry name" value="HTH_CenpB_DNA-bd_dom"/>
</dbReference>
<dbReference type="GO" id="GO:0003677">
    <property type="term" value="F:DNA binding"/>
    <property type="evidence" value="ECO:0007669"/>
    <property type="project" value="UniProtKB-KW"/>
</dbReference>
<dbReference type="AlphaFoldDB" id="A0A3D8SHY5"/>
<dbReference type="Pfam" id="PF03221">
    <property type="entry name" value="HTH_Tnp_Tc5"/>
    <property type="match status" value="1"/>
</dbReference>
<dbReference type="Gene3D" id="3.40.710.10">
    <property type="entry name" value="DD-peptidase/beta-lactamase superfamily"/>
    <property type="match status" value="1"/>
</dbReference>
<gene>
    <name evidence="4" type="ORF">BP5796_04228</name>
</gene>
<evidence type="ECO:0000256" key="2">
    <source>
        <dbReference type="SAM" id="MobiDB-lite"/>
    </source>
</evidence>
<protein>
    <recommendedName>
        <fullName evidence="3">HTH CENPB-type domain-containing protein</fullName>
    </recommendedName>
</protein>
<evidence type="ECO:0000256" key="1">
    <source>
        <dbReference type="ARBA" id="ARBA00023125"/>
    </source>
</evidence>
<reference evidence="4 5" key="1">
    <citation type="journal article" date="2018" name="IMA Fungus">
        <title>IMA Genome-F 9: Draft genome sequence of Annulohypoxylon stygium, Aspergillus mulundensis, Berkeleyomyces basicola (syn. Thielaviopsis basicola), Ceratocystis smalleyi, two Cercospora beticola strains, Coleophoma cylindrospora, Fusarium fracticaudum, Phialophora cf. hyalina, and Morchella septimelata.</title>
        <authorList>
            <person name="Wingfield B.D."/>
            <person name="Bills G.F."/>
            <person name="Dong Y."/>
            <person name="Huang W."/>
            <person name="Nel W.J."/>
            <person name="Swalarsk-Parry B.S."/>
            <person name="Vaghefi N."/>
            <person name="Wilken P.M."/>
            <person name="An Z."/>
            <person name="de Beer Z.W."/>
            <person name="De Vos L."/>
            <person name="Chen L."/>
            <person name="Duong T.A."/>
            <person name="Gao Y."/>
            <person name="Hammerbacher A."/>
            <person name="Kikkert J.R."/>
            <person name="Li Y."/>
            <person name="Li H."/>
            <person name="Li K."/>
            <person name="Li Q."/>
            <person name="Liu X."/>
            <person name="Ma X."/>
            <person name="Naidoo K."/>
            <person name="Pethybridge S.J."/>
            <person name="Sun J."/>
            <person name="Steenkamp E.T."/>
            <person name="van der Nest M.A."/>
            <person name="van Wyk S."/>
            <person name="Wingfield M.J."/>
            <person name="Xiong C."/>
            <person name="Yue Q."/>
            <person name="Zhang X."/>
        </authorList>
    </citation>
    <scope>NUCLEOTIDE SEQUENCE [LARGE SCALE GENOMIC DNA]</scope>
    <source>
        <strain evidence="4 5">BP5796</strain>
    </source>
</reference>
<dbReference type="InterPro" id="IPR012338">
    <property type="entry name" value="Beta-lactam/transpept-like"/>
</dbReference>
<dbReference type="Pfam" id="PF00144">
    <property type="entry name" value="Beta-lactamase"/>
    <property type="match status" value="1"/>
</dbReference>
<organism evidence="4 5">
    <name type="scientific">Coleophoma crateriformis</name>
    <dbReference type="NCBI Taxonomy" id="565419"/>
    <lineage>
        <taxon>Eukaryota</taxon>
        <taxon>Fungi</taxon>
        <taxon>Dikarya</taxon>
        <taxon>Ascomycota</taxon>
        <taxon>Pezizomycotina</taxon>
        <taxon>Leotiomycetes</taxon>
        <taxon>Helotiales</taxon>
        <taxon>Dermateaceae</taxon>
        <taxon>Coleophoma</taxon>
    </lineage>
</organism>
<evidence type="ECO:0000313" key="4">
    <source>
        <dbReference type="EMBL" id="RDW85903.1"/>
    </source>
</evidence>
<dbReference type="Proteomes" id="UP000256328">
    <property type="component" value="Unassembled WGS sequence"/>
</dbReference>
<keyword evidence="1" id="KW-0238">DNA-binding</keyword>
<dbReference type="SUPFAM" id="SSF56601">
    <property type="entry name" value="beta-lactamase/transpeptidase-like"/>
    <property type="match status" value="1"/>
</dbReference>
<dbReference type="OrthoDB" id="5946976at2759"/>
<dbReference type="InterPro" id="IPR050789">
    <property type="entry name" value="Diverse_Enzym_Activities"/>
</dbReference>
<sequence>MGKFDPDAEDRLLAALQAMRERENYGFNQAAREFNVKSMTLRRRHKGFGSVRNNGGRNKALNAEQLKALASFIDRQISLGIPATKEMVVSAAQRILHVNGSNHELGRAWYARWLKANPQYKIQPRMGPKSAAPDIFDHLETLIKSQSSVEASLDDVLVQMGCPIVSVGILDAGEISSRVLGSPRSANVDLRVKSSIKPYNQETLFQACSISKPTTALAVLKMAQEGKLDLDASISDYLDTEKLAYISTPQTQALVSNITLRMLLCHTSGLSVPGFGGYNKQNIPSVAQILTGTYPANNAPVKLLRMPGQEYSYSGGGYTVIQLILETLMEKPFYQIMDELVLQPLNMTRSTFQVLSAIEKNYAPAYLTGQTPSDPDHHILPESAAAGLWTTPADLLRVVQALQWSLEADDFLEKHWAETMLQEDRVSGRGLGWVAKRDGIAFSHAGSNDPGYRCHVVGYADLSKIDSTAEGSEESRGEDDASGDGGDDCKVPTDCGICIMTSSQLGSHIMEKILAAIPYLKDWPAIPPSSGISPAIIPFMDRTKVVCKQASDWCGVWEPGPWDLSLSGEADMYLSFSDYPQVNLISAAIAPIQFEEGDSIDLIPEGLEMMLRLGWKDGKRNIELWQNGAVKMLQSSDERR</sequence>
<dbReference type="EMBL" id="PDLN01000005">
    <property type="protein sequence ID" value="RDW85903.1"/>
    <property type="molecule type" value="Genomic_DNA"/>
</dbReference>
<dbReference type="InterPro" id="IPR001466">
    <property type="entry name" value="Beta-lactam-related"/>
</dbReference>
<dbReference type="PROSITE" id="PS51253">
    <property type="entry name" value="HTH_CENPB"/>
    <property type="match status" value="1"/>
</dbReference>
<name>A0A3D8SHY5_9HELO</name>
<accession>A0A3D8SHY5</accession>
<feature type="region of interest" description="Disordered" evidence="2">
    <location>
        <begin position="467"/>
        <end position="487"/>
    </location>
</feature>
<evidence type="ECO:0000313" key="5">
    <source>
        <dbReference type="Proteomes" id="UP000256328"/>
    </source>
</evidence>
<feature type="domain" description="HTH CENPB-type" evidence="3">
    <location>
        <begin position="53"/>
        <end position="123"/>
    </location>
</feature>
<dbReference type="PANTHER" id="PTHR43283">
    <property type="entry name" value="BETA-LACTAMASE-RELATED"/>
    <property type="match status" value="1"/>
</dbReference>
<proteinExistence type="predicted"/>